<protein>
    <submittedName>
        <fullName evidence="1">Uncharacterized protein</fullName>
    </submittedName>
</protein>
<organism evidence="1 2">
    <name type="scientific">Owenia fusiformis</name>
    <name type="common">Polychaete worm</name>
    <dbReference type="NCBI Taxonomy" id="6347"/>
    <lineage>
        <taxon>Eukaryota</taxon>
        <taxon>Metazoa</taxon>
        <taxon>Spiralia</taxon>
        <taxon>Lophotrochozoa</taxon>
        <taxon>Annelida</taxon>
        <taxon>Polychaeta</taxon>
        <taxon>Sedentaria</taxon>
        <taxon>Canalipalpata</taxon>
        <taxon>Sabellida</taxon>
        <taxon>Oweniida</taxon>
        <taxon>Oweniidae</taxon>
        <taxon>Owenia</taxon>
    </lineage>
</organism>
<comment type="caution">
    <text evidence="1">The sequence shown here is derived from an EMBL/GenBank/DDBJ whole genome shotgun (WGS) entry which is preliminary data.</text>
</comment>
<dbReference type="OrthoDB" id="6042110at2759"/>
<name>A0A8J1TIT1_OWEFU</name>
<dbReference type="InterPro" id="IPR001304">
    <property type="entry name" value="C-type_lectin-like"/>
</dbReference>
<gene>
    <name evidence="1" type="ORF">OFUS_LOCUS4603</name>
</gene>
<evidence type="ECO:0000313" key="1">
    <source>
        <dbReference type="EMBL" id="CAH1777579.1"/>
    </source>
</evidence>
<dbReference type="SUPFAM" id="SSF56436">
    <property type="entry name" value="C-type lectin-like"/>
    <property type="match status" value="1"/>
</dbReference>
<sequence>MGMNTVGKSQRMESLTTTTVPRKKELCVNTNYNQDFIRDMTGSFSLRRKRPVGWWTGLTDLPSGTWRWNNIPNPADLNLVDWNQEPNSYGSEEYCAAIHYDSTFHDHGCEYRIGSICQKKDNANGVTTVAGSIFTIATTILTINIF</sequence>
<dbReference type="InterPro" id="IPR016186">
    <property type="entry name" value="C-type_lectin-like/link_sf"/>
</dbReference>
<dbReference type="PROSITE" id="PS50041">
    <property type="entry name" value="C_TYPE_LECTIN_2"/>
    <property type="match status" value="1"/>
</dbReference>
<dbReference type="AlphaFoldDB" id="A0A8J1TIT1"/>
<dbReference type="CDD" id="cd00037">
    <property type="entry name" value="CLECT"/>
    <property type="match status" value="1"/>
</dbReference>
<dbReference type="InterPro" id="IPR016187">
    <property type="entry name" value="CTDL_fold"/>
</dbReference>
<keyword evidence="2" id="KW-1185">Reference proteome</keyword>
<dbReference type="Gene3D" id="3.10.100.10">
    <property type="entry name" value="Mannose-Binding Protein A, subunit A"/>
    <property type="match status" value="1"/>
</dbReference>
<dbReference type="Proteomes" id="UP000749559">
    <property type="component" value="Unassembled WGS sequence"/>
</dbReference>
<dbReference type="EMBL" id="CAIIXF020000002">
    <property type="protein sequence ID" value="CAH1777579.1"/>
    <property type="molecule type" value="Genomic_DNA"/>
</dbReference>
<reference evidence="1" key="1">
    <citation type="submission" date="2022-03" db="EMBL/GenBank/DDBJ databases">
        <authorList>
            <person name="Martin C."/>
        </authorList>
    </citation>
    <scope>NUCLEOTIDE SEQUENCE</scope>
</reference>
<evidence type="ECO:0000313" key="2">
    <source>
        <dbReference type="Proteomes" id="UP000749559"/>
    </source>
</evidence>
<proteinExistence type="predicted"/>
<accession>A0A8J1TIT1</accession>
<dbReference type="Pfam" id="PF00059">
    <property type="entry name" value="Lectin_C"/>
    <property type="match status" value="1"/>
</dbReference>